<evidence type="ECO:0000256" key="1">
    <source>
        <dbReference type="ARBA" id="ARBA00001974"/>
    </source>
</evidence>
<proteinExistence type="inferred from homology"/>
<dbReference type="InterPro" id="IPR006076">
    <property type="entry name" value="FAD-dep_OxRdtase"/>
</dbReference>
<dbReference type="SUPFAM" id="SSF54373">
    <property type="entry name" value="FAD-linked reductases, C-terminal domain"/>
    <property type="match status" value="1"/>
</dbReference>
<feature type="binding site" evidence="7">
    <location>
        <position position="288"/>
    </location>
    <ligand>
        <name>D-dopa</name>
        <dbReference type="ChEBI" id="CHEBI:149689"/>
    </ligand>
</feature>
<comment type="subcellular location">
    <subcellularLocation>
        <location evidence="2">Peroxisome matrix</location>
    </subcellularLocation>
</comment>
<dbReference type="Gene3D" id="3.40.50.720">
    <property type="entry name" value="NAD(P)-binding Rossmann-like Domain"/>
    <property type="match status" value="1"/>
</dbReference>
<feature type="binding site" evidence="7">
    <location>
        <position position="234"/>
    </location>
    <ligand>
        <name>D-dopa</name>
        <dbReference type="ChEBI" id="CHEBI:149689"/>
    </ligand>
</feature>
<dbReference type="EnsemblMetazoa" id="AFAF017465-RA">
    <property type="protein sequence ID" value="AFAF017465-PA"/>
    <property type="gene ID" value="AFAF017465"/>
</dbReference>
<dbReference type="EMBL" id="AXCN02001478">
    <property type="status" value="NOT_ANNOTATED_CDS"/>
    <property type="molecule type" value="Genomic_DNA"/>
</dbReference>
<evidence type="ECO:0000256" key="4">
    <source>
        <dbReference type="ARBA" id="ARBA00022630"/>
    </source>
</evidence>
<keyword evidence="10" id="KW-1185">Reference proteome</keyword>
<dbReference type="EnsemblMetazoa" id="AFAF008172-RA">
    <property type="protein sequence ID" value="AFAF008172-PA"/>
    <property type="gene ID" value="AFAF008172"/>
</dbReference>
<evidence type="ECO:0000313" key="9">
    <source>
        <dbReference type="EnsemblMetazoa" id="AFAF017465-PA"/>
    </source>
</evidence>
<dbReference type="SUPFAM" id="SSF51971">
    <property type="entry name" value="Nucleotide-binding domain"/>
    <property type="match status" value="1"/>
</dbReference>
<dbReference type="PANTHER" id="PTHR11530">
    <property type="entry name" value="D-AMINO ACID OXIDASE"/>
    <property type="match status" value="1"/>
</dbReference>
<evidence type="ECO:0000256" key="2">
    <source>
        <dbReference type="ARBA" id="ARBA00004253"/>
    </source>
</evidence>
<reference evidence="9" key="2">
    <citation type="submission" date="2020-05" db="UniProtKB">
        <authorList>
            <consortium name="EnsemblMetazoa"/>
        </authorList>
    </citation>
    <scope>IDENTIFICATION</scope>
    <source>
        <strain evidence="9">FAR1</strain>
    </source>
</reference>
<evidence type="ECO:0000256" key="7">
    <source>
        <dbReference type="PIRSR" id="PIRSR000189-1"/>
    </source>
</evidence>
<dbReference type="Pfam" id="PF01266">
    <property type="entry name" value="DAO"/>
    <property type="match status" value="1"/>
</dbReference>
<evidence type="ECO:0000259" key="8">
    <source>
        <dbReference type="Pfam" id="PF01266"/>
    </source>
</evidence>
<evidence type="ECO:0000256" key="5">
    <source>
        <dbReference type="ARBA" id="ARBA00022827"/>
    </source>
</evidence>
<comment type="cofactor">
    <cofactor evidence="1 7">
        <name>FAD</name>
        <dbReference type="ChEBI" id="CHEBI:57692"/>
    </cofactor>
</comment>
<feature type="domain" description="FAD dependent oxidoreductase" evidence="8">
    <location>
        <begin position="8"/>
        <end position="333"/>
    </location>
</feature>
<comment type="similarity">
    <text evidence="3">Belongs to the DAMOX/DASOX family.</text>
</comment>
<feature type="binding site" evidence="7">
    <location>
        <begin position="50"/>
        <end position="52"/>
    </location>
    <ligand>
        <name>FAD</name>
        <dbReference type="ChEBI" id="CHEBI:57692"/>
    </ligand>
</feature>
<name>A0A182QDV7_9DIPT</name>
<keyword evidence="4" id="KW-0285">Flavoprotein</keyword>
<dbReference type="GO" id="GO:0071949">
    <property type="term" value="F:FAD binding"/>
    <property type="evidence" value="ECO:0007669"/>
    <property type="project" value="InterPro"/>
</dbReference>
<dbReference type="Gene3D" id="3.30.9.10">
    <property type="entry name" value="D-Amino Acid Oxidase, subunit A, domain 2"/>
    <property type="match status" value="1"/>
</dbReference>
<evidence type="ECO:0000313" key="10">
    <source>
        <dbReference type="Proteomes" id="UP000075886"/>
    </source>
</evidence>
<keyword evidence="6" id="KW-0560">Oxidoreductase</keyword>
<dbReference type="GO" id="GO:0005782">
    <property type="term" value="C:peroxisomal matrix"/>
    <property type="evidence" value="ECO:0007669"/>
    <property type="project" value="UniProtKB-SubCell"/>
</dbReference>
<dbReference type="VEuPathDB" id="VectorBase:AFAF017465"/>
<feature type="binding site" evidence="7">
    <location>
        <position position="320"/>
    </location>
    <ligand>
        <name>D-dopa</name>
        <dbReference type="ChEBI" id="CHEBI:149689"/>
    </ligand>
</feature>
<dbReference type="EMBL" id="AXCN02001477">
    <property type="status" value="NOT_ANNOTATED_CDS"/>
    <property type="molecule type" value="Genomic_DNA"/>
</dbReference>
<protein>
    <recommendedName>
        <fullName evidence="8">FAD dependent oxidoreductase domain-containing protein</fullName>
    </recommendedName>
</protein>
<feature type="binding site" evidence="7">
    <location>
        <begin position="45"/>
        <end position="46"/>
    </location>
    <ligand>
        <name>FAD</name>
        <dbReference type="ChEBI" id="CHEBI:57692"/>
    </ligand>
</feature>
<dbReference type="InterPro" id="IPR006181">
    <property type="entry name" value="D-amino_acid_oxidase_CS"/>
</dbReference>
<dbReference type="STRING" id="69004.A0A182QDV7"/>
<dbReference type="GO" id="GO:0003884">
    <property type="term" value="F:D-amino-acid oxidase activity"/>
    <property type="evidence" value="ECO:0007669"/>
    <property type="project" value="InterPro"/>
</dbReference>
<dbReference type="PROSITE" id="PS00677">
    <property type="entry name" value="DAO"/>
    <property type="match status" value="1"/>
</dbReference>
<sequence length="350" mass="38560">MSAKHPQLVILGAGINGLTCAVRLLEKFPTASIQLISECGSPHTTSDVAAGLWGPYALGGTSEEDCRPWATETHDYLLHLWRNGYADQCGICLLPVVEFYEEDTPIPWWHDIVFGFQKIDLTPELLQLLGQEHNGQHYTVAFSYLTFTCEPTKIMNHYRTILQRQRNVRFRAESLKDIGCLERLPIHPDAIIVNCLGLGSGSFFGDTDLLPVRGQVQKIKSGSVFLSYATSSCYIIPNTNTVVLGGTKQMSDNLTISPVDRYNIRANCQSIMRSLKTAPVVADCVGLRPVRSSGVRLEVENTTFSNGHGHTIVHNYGHGGAGITLAWGCAGAVVRHVQNTSENFDMRSKL</sequence>
<evidence type="ECO:0000256" key="6">
    <source>
        <dbReference type="ARBA" id="ARBA00023002"/>
    </source>
</evidence>
<keyword evidence="5 7" id="KW-0274">FAD</keyword>
<dbReference type="Proteomes" id="UP000075886">
    <property type="component" value="Unassembled WGS sequence"/>
</dbReference>
<reference evidence="10" key="1">
    <citation type="submission" date="2014-01" db="EMBL/GenBank/DDBJ databases">
        <title>The Genome Sequence of Anopheles farauti FAR1 (V2).</title>
        <authorList>
            <consortium name="The Broad Institute Genomics Platform"/>
            <person name="Neafsey D.E."/>
            <person name="Besansky N."/>
            <person name="Howell P."/>
            <person name="Walton C."/>
            <person name="Young S.K."/>
            <person name="Zeng Q."/>
            <person name="Gargeya S."/>
            <person name="Fitzgerald M."/>
            <person name="Haas B."/>
            <person name="Abouelleil A."/>
            <person name="Allen A.W."/>
            <person name="Alvarado L."/>
            <person name="Arachchi H.M."/>
            <person name="Berlin A.M."/>
            <person name="Chapman S.B."/>
            <person name="Gainer-Dewar J."/>
            <person name="Goldberg J."/>
            <person name="Griggs A."/>
            <person name="Gujja S."/>
            <person name="Hansen M."/>
            <person name="Howarth C."/>
            <person name="Imamovic A."/>
            <person name="Ireland A."/>
            <person name="Larimer J."/>
            <person name="McCowan C."/>
            <person name="Murphy C."/>
            <person name="Pearson M."/>
            <person name="Poon T.W."/>
            <person name="Priest M."/>
            <person name="Roberts A."/>
            <person name="Saif S."/>
            <person name="Shea T."/>
            <person name="Sisk P."/>
            <person name="Sykes S."/>
            <person name="Wortman J."/>
            <person name="Nusbaum C."/>
            <person name="Birren B."/>
        </authorList>
    </citation>
    <scope>NUCLEOTIDE SEQUENCE [LARGE SCALE GENOMIC DNA]</scope>
    <source>
        <strain evidence="10">FAR1</strain>
    </source>
</reference>
<dbReference type="InterPro" id="IPR023209">
    <property type="entry name" value="DAO"/>
</dbReference>
<accession>A0A182QDV7</accession>
<dbReference type="PANTHER" id="PTHR11530:SF11">
    <property type="entry name" value="D-ASPARTATE OXIDASE"/>
    <property type="match status" value="1"/>
</dbReference>
<organism evidence="9 10">
    <name type="scientific">Anopheles farauti</name>
    <dbReference type="NCBI Taxonomy" id="69004"/>
    <lineage>
        <taxon>Eukaryota</taxon>
        <taxon>Metazoa</taxon>
        <taxon>Ecdysozoa</taxon>
        <taxon>Arthropoda</taxon>
        <taxon>Hexapoda</taxon>
        <taxon>Insecta</taxon>
        <taxon>Pterygota</taxon>
        <taxon>Neoptera</taxon>
        <taxon>Endopterygota</taxon>
        <taxon>Diptera</taxon>
        <taxon>Nematocera</taxon>
        <taxon>Culicoidea</taxon>
        <taxon>Culicidae</taxon>
        <taxon>Anophelinae</taxon>
        <taxon>Anopheles</taxon>
    </lineage>
</organism>
<dbReference type="GO" id="GO:0019478">
    <property type="term" value="P:D-amino acid catabolic process"/>
    <property type="evidence" value="ECO:0007669"/>
    <property type="project" value="TreeGrafter"/>
</dbReference>
<dbReference type="AlphaFoldDB" id="A0A182QDV7"/>
<dbReference type="VEuPathDB" id="VectorBase:AFAF008172"/>
<feature type="binding site" evidence="7">
    <location>
        <begin position="319"/>
        <end position="324"/>
    </location>
    <ligand>
        <name>FAD</name>
        <dbReference type="ChEBI" id="CHEBI:57692"/>
    </ligand>
</feature>
<evidence type="ECO:0000256" key="3">
    <source>
        <dbReference type="ARBA" id="ARBA00006730"/>
    </source>
</evidence>
<dbReference type="PIRSF" id="PIRSF000189">
    <property type="entry name" value="D-aa_oxidase"/>
    <property type="match status" value="1"/>
</dbReference>